<evidence type="ECO:0008006" key="5">
    <source>
        <dbReference type="Google" id="ProtNLM"/>
    </source>
</evidence>
<protein>
    <recommendedName>
        <fullName evidence="5">Lipoprotein</fullName>
    </recommendedName>
</protein>
<evidence type="ECO:0000313" key="3">
    <source>
        <dbReference type="EMBL" id="APT84326.1"/>
    </source>
</evidence>
<organism evidence="3 4">
    <name type="scientific">Corynebacterium aquilae DSM 44791</name>
    <dbReference type="NCBI Taxonomy" id="1431546"/>
    <lineage>
        <taxon>Bacteria</taxon>
        <taxon>Bacillati</taxon>
        <taxon>Actinomycetota</taxon>
        <taxon>Actinomycetes</taxon>
        <taxon>Mycobacteriales</taxon>
        <taxon>Corynebacteriaceae</taxon>
        <taxon>Corynebacterium</taxon>
    </lineage>
</organism>
<gene>
    <name evidence="3" type="ORF">CAQU_03755</name>
</gene>
<feature type="signal peptide" evidence="2">
    <location>
        <begin position="1"/>
        <end position="29"/>
    </location>
</feature>
<keyword evidence="4" id="KW-1185">Reference proteome</keyword>
<feature type="region of interest" description="Disordered" evidence="1">
    <location>
        <begin position="153"/>
        <end position="202"/>
    </location>
</feature>
<dbReference type="EMBL" id="CP009245">
    <property type="protein sequence ID" value="APT84326.1"/>
    <property type="molecule type" value="Genomic_DNA"/>
</dbReference>
<feature type="chain" id="PRO_5038851448" description="Lipoprotein" evidence="2">
    <location>
        <begin position="30"/>
        <end position="202"/>
    </location>
</feature>
<sequence length="202" mass="21760">MSSSHLRRAVSLTAAAALLGLSACSSGGASVDNSFDDRLKDADLMTKQTFGIEDLYADSEHPVDFYVVGCPGTTRSMIEYQVDKPVEDYPEKGPKDDQQLLVIGNKDGWIDVKKVPTDTVDLCTDAAAASSYHQASEPMEFVFNAGKWEMHLPEDPFFSQELEQGADPAAPGQDQPAGEPQEQAPAPADGEATPAEQQPQQQ</sequence>
<evidence type="ECO:0000313" key="4">
    <source>
        <dbReference type="Proteomes" id="UP000185478"/>
    </source>
</evidence>
<keyword evidence="2" id="KW-0732">Signal</keyword>
<dbReference type="RefSeq" id="WP_075725318.1">
    <property type="nucleotide sequence ID" value="NZ_CP009245.1"/>
</dbReference>
<dbReference type="OrthoDB" id="9889866at2"/>
<dbReference type="PROSITE" id="PS51257">
    <property type="entry name" value="PROKAR_LIPOPROTEIN"/>
    <property type="match status" value="1"/>
</dbReference>
<evidence type="ECO:0000256" key="1">
    <source>
        <dbReference type="SAM" id="MobiDB-lite"/>
    </source>
</evidence>
<proteinExistence type="predicted"/>
<name>A0A1L7CEQ5_9CORY</name>
<dbReference type="AlphaFoldDB" id="A0A1L7CEQ5"/>
<feature type="compositionally biased region" description="Low complexity" evidence="1">
    <location>
        <begin position="165"/>
        <end position="202"/>
    </location>
</feature>
<evidence type="ECO:0000256" key="2">
    <source>
        <dbReference type="SAM" id="SignalP"/>
    </source>
</evidence>
<dbReference type="Proteomes" id="UP000185478">
    <property type="component" value="Chromosome"/>
</dbReference>
<dbReference type="KEGG" id="caqu:CAQU_03755"/>
<accession>A0A1L7CEQ5</accession>
<reference evidence="3 4" key="1">
    <citation type="submission" date="2014-08" db="EMBL/GenBank/DDBJ databases">
        <title>Complete genome sequence of Corynebacterium aquilae S-613T(T) (=DSM 44791(T)), isolated from the choana of a healthy golden eagle.</title>
        <authorList>
            <person name="Ruckert C."/>
            <person name="Albersmeier A."/>
            <person name="Winkler A."/>
            <person name="Kalinowski J."/>
        </authorList>
    </citation>
    <scope>NUCLEOTIDE SEQUENCE [LARGE SCALE GENOMIC DNA]</scope>
    <source>
        <strain evidence="3 4">S-613</strain>
    </source>
</reference>